<evidence type="ECO:0000313" key="5">
    <source>
        <dbReference type="EMBL" id="ABO95072.1"/>
    </source>
</evidence>
<dbReference type="AlphaFoldDB" id="A4RV46"/>
<dbReference type="InterPro" id="IPR036457">
    <property type="entry name" value="PPM-type-like_dom_sf"/>
</dbReference>
<dbReference type="Gene3D" id="3.60.40.10">
    <property type="entry name" value="PPM-type phosphatase domain"/>
    <property type="match status" value="1"/>
</dbReference>
<protein>
    <recommendedName>
        <fullName evidence="1">Protein phosphatase</fullName>
        <ecNumber evidence="1">3.1.3.16</ecNumber>
    </recommendedName>
</protein>
<dbReference type="PROSITE" id="PS50800">
    <property type="entry name" value="SAP"/>
    <property type="match status" value="1"/>
</dbReference>
<evidence type="ECO:0000256" key="1">
    <source>
        <dbReference type="RuleBase" id="RU366020"/>
    </source>
</evidence>
<keyword evidence="1" id="KW-0479">Metal-binding</keyword>
<feature type="domain" description="PPM-type phosphatase" evidence="4">
    <location>
        <begin position="36"/>
        <end position="314"/>
    </location>
</feature>
<organism evidence="5 6">
    <name type="scientific">Ostreococcus lucimarinus (strain CCE9901)</name>
    <dbReference type="NCBI Taxonomy" id="436017"/>
    <lineage>
        <taxon>Eukaryota</taxon>
        <taxon>Viridiplantae</taxon>
        <taxon>Chlorophyta</taxon>
        <taxon>Mamiellophyceae</taxon>
        <taxon>Mamiellales</taxon>
        <taxon>Bathycoccaceae</taxon>
        <taxon>Ostreococcus</taxon>
    </lineage>
</organism>
<dbReference type="HOGENOM" id="CLU_029404_3_3_1"/>
<dbReference type="SMART" id="SM00332">
    <property type="entry name" value="PP2Cc"/>
    <property type="match status" value="1"/>
</dbReference>
<evidence type="ECO:0000259" key="4">
    <source>
        <dbReference type="PROSITE" id="PS51746"/>
    </source>
</evidence>
<evidence type="ECO:0000313" key="6">
    <source>
        <dbReference type="Proteomes" id="UP000001568"/>
    </source>
</evidence>
<evidence type="ECO:0000256" key="2">
    <source>
        <dbReference type="SAM" id="MobiDB-lite"/>
    </source>
</evidence>
<evidence type="ECO:0000259" key="3">
    <source>
        <dbReference type="PROSITE" id="PS50800"/>
    </source>
</evidence>
<feature type="domain" description="SAP" evidence="3">
    <location>
        <begin position="392"/>
        <end position="426"/>
    </location>
</feature>
<feature type="region of interest" description="Disordered" evidence="2">
    <location>
        <begin position="1"/>
        <end position="23"/>
    </location>
</feature>
<gene>
    <name evidence="5" type="ORF">OSTLU_30844</name>
</gene>
<dbReference type="GO" id="GO:0004722">
    <property type="term" value="F:protein serine/threonine phosphatase activity"/>
    <property type="evidence" value="ECO:0007669"/>
    <property type="project" value="UniProtKB-EC"/>
</dbReference>
<dbReference type="SUPFAM" id="SSF81606">
    <property type="entry name" value="PP2C-like"/>
    <property type="match status" value="1"/>
</dbReference>
<keyword evidence="1" id="KW-0464">Manganese</keyword>
<keyword evidence="1" id="KW-0460">Magnesium</keyword>
<dbReference type="GO" id="GO:0046872">
    <property type="term" value="F:metal ion binding"/>
    <property type="evidence" value="ECO:0007669"/>
    <property type="project" value="UniProtKB-UniRule"/>
</dbReference>
<keyword evidence="6" id="KW-1185">Reference proteome</keyword>
<comment type="catalytic activity">
    <reaction evidence="1">
        <text>O-phospho-L-threonyl-[protein] + H2O = L-threonyl-[protein] + phosphate</text>
        <dbReference type="Rhea" id="RHEA:47004"/>
        <dbReference type="Rhea" id="RHEA-COMP:11060"/>
        <dbReference type="Rhea" id="RHEA-COMP:11605"/>
        <dbReference type="ChEBI" id="CHEBI:15377"/>
        <dbReference type="ChEBI" id="CHEBI:30013"/>
        <dbReference type="ChEBI" id="CHEBI:43474"/>
        <dbReference type="ChEBI" id="CHEBI:61977"/>
        <dbReference type="EC" id="3.1.3.16"/>
    </reaction>
</comment>
<reference evidence="5 6" key="1">
    <citation type="journal article" date="2007" name="Proc. Natl. Acad. Sci. U.S.A.">
        <title>The tiny eukaryote Ostreococcus provides genomic insights into the paradox of plankton speciation.</title>
        <authorList>
            <person name="Palenik B."/>
            <person name="Grimwood J."/>
            <person name="Aerts A."/>
            <person name="Rouze P."/>
            <person name="Salamov A."/>
            <person name="Putnam N."/>
            <person name="Dupont C."/>
            <person name="Jorgensen R."/>
            <person name="Derelle E."/>
            <person name="Rombauts S."/>
            <person name="Zhou K."/>
            <person name="Otillar R."/>
            <person name="Merchant S.S."/>
            <person name="Podell S."/>
            <person name="Gaasterland T."/>
            <person name="Napoli C."/>
            <person name="Gendler K."/>
            <person name="Manuell A."/>
            <person name="Tai V."/>
            <person name="Vallon O."/>
            <person name="Piganeau G."/>
            <person name="Jancek S."/>
            <person name="Heijde M."/>
            <person name="Jabbari K."/>
            <person name="Bowler C."/>
            <person name="Lohr M."/>
            <person name="Robbens S."/>
            <person name="Werner G."/>
            <person name="Dubchak I."/>
            <person name="Pazour G.J."/>
            <person name="Ren Q."/>
            <person name="Paulsen I."/>
            <person name="Delwiche C."/>
            <person name="Schmutz J."/>
            <person name="Rokhsar D."/>
            <person name="Van de Peer Y."/>
            <person name="Moreau H."/>
            <person name="Grigoriev I.V."/>
        </authorList>
    </citation>
    <scope>NUCLEOTIDE SEQUENCE [LARGE SCALE GENOMIC DNA]</scope>
    <source>
        <strain evidence="5 6">CCE9901</strain>
    </source>
</reference>
<comment type="catalytic activity">
    <reaction evidence="1">
        <text>O-phospho-L-seryl-[protein] + H2O = L-seryl-[protein] + phosphate</text>
        <dbReference type="Rhea" id="RHEA:20629"/>
        <dbReference type="Rhea" id="RHEA-COMP:9863"/>
        <dbReference type="Rhea" id="RHEA-COMP:11604"/>
        <dbReference type="ChEBI" id="CHEBI:15377"/>
        <dbReference type="ChEBI" id="CHEBI:29999"/>
        <dbReference type="ChEBI" id="CHEBI:43474"/>
        <dbReference type="ChEBI" id="CHEBI:83421"/>
        <dbReference type="EC" id="3.1.3.16"/>
    </reaction>
</comment>
<dbReference type="InterPro" id="IPR001932">
    <property type="entry name" value="PPM-type_phosphatase-like_dom"/>
</dbReference>
<comment type="cofactor">
    <cofactor evidence="1">
        <name>Mg(2+)</name>
        <dbReference type="ChEBI" id="CHEBI:18420"/>
    </cofactor>
</comment>
<dbReference type="InterPro" id="IPR039123">
    <property type="entry name" value="PPTC7"/>
</dbReference>
<comment type="similarity">
    <text evidence="1">Belongs to the PP2C family.</text>
</comment>
<dbReference type="OrthoDB" id="498329at2759"/>
<comment type="cofactor">
    <cofactor evidence="1">
        <name>Mn(2+)</name>
        <dbReference type="ChEBI" id="CHEBI:29035"/>
    </cofactor>
</comment>
<dbReference type="eggNOG" id="KOG1379">
    <property type="taxonomic scope" value="Eukaryota"/>
</dbReference>
<dbReference type="KEGG" id="olu:OSTLU_30844"/>
<dbReference type="OMA" id="DKKYDSP"/>
<dbReference type="EMBL" id="CP000583">
    <property type="protein sequence ID" value="ABO95072.1"/>
    <property type="molecule type" value="Genomic_DNA"/>
</dbReference>
<keyword evidence="1" id="KW-0378">Hydrolase</keyword>
<dbReference type="GeneID" id="5001045"/>
<proteinExistence type="inferred from homology"/>
<feature type="compositionally biased region" description="Low complexity" evidence="2">
    <location>
        <begin position="1"/>
        <end position="15"/>
    </location>
</feature>
<dbReference type="InterPro" id="IPR003034">
    <property type="entry name" value="SAP_dom"/>
</dbReference>
<accession>A4RV46</accession>
<dbReference type="EC" id="3.1.3.16" evidence="1"/>
<dbReference type="RefSeq" id="XP_001416779.1">
    <property type="nucleotide sequence ID" value="XM_001416742.1"/>
</dbReference>
<dbReference type="PROSITE" id="PS51746">
    <property type="entry name" value="PPM_2"/>
    <property type="match status" value="1"/>
</dbReference>
<dbReference type="Proteomes" id="UP000001568">
    <property type="component" value="Chromosome 3"/>
</dbReference>
<sequence length="428" mass="44710">MRAVAAPRASAARPARAARDAPTRRRVVAGASRYALCAHGENLPHPDKTAKGGEDAWFARVSAANGGGALGVADGVGGFNDQGVDPGLYARVLSYEGLRACDGGDGGFFGSSAKIDPRAIAIEAQAKTMLPGAATMCVVALDGKKLTCANVGDSGFRVVRRGGVTYGSTAGQHYFNCPYQLAYEALAKDCDSARDADVYSFDVEAGDVVVAGSDGLFDNVFDEEIASVVNAAYASAGDAASAAESAAKALVKVARKHAEDKKYDSPYAREMAKSETDKGGAPKAVGLFGGFQQMLGGGNLGGKMDDITVVVATVVDTASSQRELARSEAVCDANTKALTKARGLASIEETKVARTVALRKEMDDAFNEKVAEVNKREKAVANAKSEFTRAQIDSMDAPTVRKLLQERGLPTSGKIDRLRDRLAEVKAL</sequence>
<dbReference type="Gramene" id="ABO95072">
    <property type="protein sequence ID" value="ABO95072"/>
    <property type="gene ID" value="OSTLU_30844"/>
</dbReference>
<keyword evidence="1" id="KW-0904">Protein phosphatase</keyword>
<dbReference type="PANTHER" id="PTHR12320">
    <property type="entry name" value="PROTEIN PHOSPHATASE 2C"/>
    <property type="match status" value="1"/>
</dbReference>
<dbReference type="PANTHER" id="PTHR12320:SF60">
    <property type="entry name" value="PROTEIN PHOSPHATASE 2C 26-RELATED"/>
    <property type="match status" value="1"/>
</dbReference>
<name>A4RV46_OSTLU</name>